<feature type="signal peptide" evidence="2">
    <location>
        <begin position="1"/>
        <end position="33"/>
    </location>
</feature>
<proteinExistence type="predicted"/>
<keyword evidence="2" id="KW-0732">Signal</keyword>
<reference evidence="3 4" key="1">
    <citation type="submission" date="2019-08" db="EMBL/GenBank/DDBJ databases">
        <authorList>
            <person name="Peeters C."/>
        </authorList>
    </citation>
    <scope>NUCLEOTIDE SEQUENCE [LARGE SCALE GENOMIC DNA]</scope>
    <source>
        <strain evidence="3 4">LMG 31107</strain>
    </source>
</reference>
<evidence type="ECO:0008006" key="5">
    <source>
        <dbReference type="Google" id="ProtNLM"/>
    </source>
</evidence>
<keyword evidence="1" id="KW-0175">Coiled coil</keyword>
<feature type="chain" id="PRO_5022994323" description="P-type conjugative transfer protein TrbJ" evidence="2">
    <location>
        <begin position="34"/>
        <end position="271"/>
    </location>
</feature>
<dbReference type="EMBL" id="CABPRY010000006">
    <property type="protein sequence ID" value="VVE14138.1"/>
    <property type="molecule type" value="Genomic_DNA"/>
</dbReference>
<evidence type="ECO:0000256" key="2">
    <source>
        <dbReference type="SAM" id="SignalP"/>
    </source>
</evidence>
<feature type="coiled-coil region" evidence="1">
    <location>
        <begin position="59"/>
        <end position="86"/>
    </location>
</feature>
<dbReference type="RefSeq" id="WP_150609163.1">
    <property type="nucleotide sequence ID" value="NZ_CABPRY010000006.1"/>
</dbReference>
<evidence type="ECO:0000313" key="4">
    <source>
        <dbReference type="Proteomes" id="UP000396788"/>
    </source>
</evidence>
<name>A0A5E4VP76_9BURK</name>
<dbReference type="Proteomes" id="UP000396788">
    <property type="component" value="Unassembled WGS sequence"/>
</dbReference>
<evidence type="ECO:0000313" key="3">
    <source>
        <dbReference type="EMBL" id="VVE14138.1"/>
    </source>
</evidence>
<organism evidence="3 4">
    <name type="scientific">Pandoraea cepalis</name>
    <dbReference type="NCBI Taxonomy" id="2508294"/>
    <lineage>
        <taxon>Bacteria</taxon>
        <taxon>Pseudomonadati</taxon>
        <taxon>Pseudomonadota</taxon>
        <taxon>Betaproteobacteria</taxon>
        <taxon>Burkholderiales</taxon>
        <taxon>Burkholderiaceae</taxon>
        <taxon>Pandoraea</taxon>
    </lineage>
</organism>
<accession>A0A5E4VP76</accession>
<dbReference type="AlphaFoldDB" id="A0A5E4VP76"/>
<gene>
    <name evidence="3" type="ORF">PCE31107_02798</name>
</gene>
<sequence>MTVNLKVKKTSTRRLPKLIALLTLSASAIPAIAGGGGGGSIVFDPTNFAQNIQTAAHTLAQEQLQIESAVREVQMLQNSIKNSANTVTNLSGISSAVGADQAVSGLMNQWNVDASLMQQLGGQANFVQGVMSQYAANPTNGSFSSYMQNLAGQSAAGQQNATSLIANYTNMSNELQKTMQQRQSIVTKNTGLLGTNDSIAITNASLDNISEINQATLQGIQTLVRQEAYKQSVNAADTQSSQQAISNGSAMAQKAANGVRGVSTATNILGY</sequence>
<protein>
    <recommendedName>
        <fullName evidence="5">P-type conjugative transfer protein TrbJ</fullName>
    </recommendedName>
</protein>
<evidence type="ECO:0000256" key="1">
    <source>
        <dbReference type="SAM" id="Coils"/>
    </source>
</evidence>